<dbReference type="InterPro" id="IPR051024">
    <property type="entry name" value="GlcNAc_Chitin_IntDeg"/>
</dbReference>
<protein>
    <submittedName>
        <fullName evidence="4">Lytic polysaccharide monooxygenase</fullName>
    </submittedName>
</protein>
<sequence length="253" mass="28141">MNKTVLLLAGMACTLSVPVHAEDTKGIEIKHGATLNPIARQLQCKNDGHFESPPDGAGIPNAACKNAYLFVPDLEPWQRNQMFNEWPAYSQNLNGADPKDKVPDGALCAGGKDGSDTGNPQNFTGIDQPHKDWHVSTVVVKDGIASLTYDATQVHEPSLWKIYLAKPTFNAHTDILKWADLDELDKPDVIVPPEQQAKNKKNNYRYPGIYEVKVKIPEARVNDQQTLLYVVWERDEGPHETFFSCSDVKFSKG</sequence>
<gene>
    <name evidence="4" type="ORF">VSR74_02260</name>
</gene>
<feature type="domain" description="Chitin-binding type-4" evidence="3">
    <location>
        <begin position="31"/>
        <end position="248"/>
    </location>
</feature>
<evidence type="ECO:0000256" key="2">
    <source>
        <dbReference type="SAM" id="SignalP"/>
    </source>
</evidence>
<reference evidence="4 5" key="1">
    <citation type="submission" date="2024-01" db="EMBL/GenBank/DDBJ databases">
        <title>Pseudocitrobacter sp. Endophytic strain Cyp-38L.</title>
        <authorList>
            <person name="Amer M.A."/>
            <person name="Hamed S.M."/>
        </authorList>
    </citation>
    <scope>NUCLEOTIDE SEQUENCE [LARGE SCALE GENOMIC DNA]</scope>
    <source>
        <strain evidence="4 5">Cyp38S</strain>
    </source>
</reference>
<evidence type="ECO:0000256" key="1">
    <source>
        <dbReference type="ARBA" id="ARBA00022729"/>
    </source>
</evidence>
<keyword evidence="1 2" id="KW-0732">Signal</keyword>
<dbReference type="EMBL" id="JAYMYY010000001">
    <property type="protein sequence ID" value="MEO3988655.1"/>
    <property type="molecule type" value="Genomic_DNA"/>
</dbReference>
<dbReference type="PANTHER" id="PTHR34823:SF1">
    <property type="entry name" value="CHITIN-BINDING TYPE-4 DOMAIN-CONTAINING PROTEIN"/>
    <property type="match status" value="1"/>
</dbReference>
<dbReference type="Gene3D" id="2.70.50.50">
    <property type="entry name" value="chitin-binding protein cbp21"/>
    <property type="match status" value="1"/>
</dbReference>
<dbReference type="InterPro" id="IPR014756">
    <property type="entry name" value="Ig_E-set"/>
</dbReference>
<dbReference type="Proteomes" id="UP001444146">
    <property type="component" value="Unassembled WGS sequence"/>
</dbReference>
<dbReference type="GO" id="GO:0004497">
    <property type="term" value="F:monooxygenase activity"/>
    <property type="evidence" value="ECO:0007669"/>
    <property type="project" value="UniProtKB-KW"/>
</dbReference>
<dbReference type="InterPro" id="IPR004302">
    <property type="entry name" value="Cellulose/chitin-bd_N"/>
</dbReference>
<accession>A0ABV0HEI9</accession>
<dbReference type="PANTHER" id="PTHR34823">
    <property type="entry name" value="GLCNAC-BINDING PROTEIN A"/>
    <property type="match status" value="1"/>
</dbReference>
<feature type="signal peptide" evidence="2">
    <location>
        <begin position="1"/>
        <end position="21"/>
    </location>
</feature>
<evidence type="ECO:0000259" key="3">
    <source>
        <dbReference type="Pfam" id="PF03067"/>
    </source>
</evidence>
<name>A0ABV0HEI9_9ENTR</name>
<evidence type="ECO:0000313" key="5">
    <source>
        <dbReference type="Proteomes" id="UP001444146"/>
    </source>
</evidence>
<dbReference type="Pfam" id="PF03067">
    <property type="entry name" value="LPMO_10"/>
    <property type="match status" value="1"/>
</dbReference>
<dbReference type="RefSeq" id="WP_347793193.1">
    <property type="nucleotide sequence ID" value="NZ_JAYMYY010000001.1"/>
</dbReference>
<dbReference type="SUPFAM" id="SSF81296">
    <property type="entry name" value="E set domains"/>
    <property type="match status" value="1"/>
</dbReference>
<feature type="chain" id="PRO_5046277376" evidence="2">
    <location>
        <begin position="22"/>
        <end position="253"/>
    </location>
</feature>
<keyword evidence="5" id="KW-1185">Reference proteome</keyword>
<keyword evidence="4" id="KW-0560">Oxidoreductase</keyword>
<keyword evidence="4" id="KW-0503">Monooxygenase</keyword>
<organism evidence="4 5">
    <name type="scientific">Pseudocitrobacter cyperus</name>
    <dbReference type="NCBI Taxonomy" id="3112843"/>
    <lineage>
        <taxon>Bacteria</taxon>
        <taxon>Pseudomonadati</taxon>
        <taxon>Pseudomonadota</taxon>
        <taxon>Gammaproteobacteria</taxon>
        <taxon>Enterobacterales</taxon>
        <taxon>Enterobacteriaceae</taxon>
        <taxon>Pseudocitrobacter</taxon>
    </lineage>
</organism>
<comment type="caution">
    <text evidence="4">The sequence shown here is derived from an EMBL/GenBank/DDBJ whole genome shotgun (WGS) entry which is preliminary data.</text>
</comment>
<proteinExistence type="predicted"/>
<evidence type="ECO:0000313" key="4">
    <source>
        <dbReference type="EMBL" id="MEO3988655.1"/>
    </source>
</evidence>